<reference evidence="1 2" key="1">
    <citation type="submission" date="2018-02" db="EMBL/GenBank/DDBJ databases">
        <title>Comparative genomes isolates from brazilian mangrove.</title>
        <authorList>
            <person name="Araujo J.E."/>
            <person name="Taketani R.G."/>
            <person name="Silva M.C.P."/>
            <person name="Loureco M.V."/>
            <person name="Andreote F.D."/>
        </authorList>
    </citation>
    <scope>NUCLEOTIDE SEQUENCE [LARGE SCALE GENOMIC DNA]</scope>
    <source>
        <strain evidence="1 2">Nap-Phe MGV</strain>
    </source>
</reference>
<protein>
    <recommendedName>
        <fullName evidence="3">DUF1963 domain-containing protein</fullName>
    </recommendedName>
</protein>
<dbReference type="Proteomes" id="UP000237819">
    <property type="component" value="Unassembled WGS sequence"/>
</dbReference>
<evidence type="ECO:0008006" key="3">
    <source>
        <dbReference type="Google" id="ProtNLM"/>
    </source>
</evidence>
<sequence>MHLIHVTDRSAGGDCRDSVGGSPFLPAGATVPRCRLCEQPMVLFFQFDVREDFGVPFQAGSHFLAFMCPKHNDAAWLEEAYNDSPLPAEFWNGDSGHYAFLLYPPGVLQSDGQLDPYIAPYELEFSAATEAIEQDIGFARGATDAFKIGGLPGWLNYAPDKRCACGGQMAFLCQVPENFGFCKLPEAAEQPDGFSSDEYGLLLGNMVFVLGCDRQCDPRAMIAICDN</sequence>
<name>A0A2S8GSL9_9BACT</name>
<proteinExistence type="predicted"/>
<gene>
    <name evidence="1" type="ORF">C5Y93_05095</name>
</gene>
<evidence type="ECO:0000313" key="1">
    <source>
        <dbReference type="EMBL" id="PQO47422.1"/>
    </source>
</evidence>
<dbReference type="EMBL" id="PUHZ01000005">
    <property type="protein sequence ID" value="PQO47422.1"/>
    <property type="molecule type" value="Genomic_DNA"/>
</dbReference>
<comment type="caution">
    <text evidence="1">The sequence shown here is derived from an EMBL/GenBank/DDBJ whole genome shotgun (WGS) entry which is preliminary data.</text>
</comment>
<dbReference type="AlphaFoldDB" id="A0A2S8GSL9"/>
<accession>A0A2S8GSL9</accession>
<organism evidence="1 2">
    <name type="scientific">Blastopirellula marina</name>
    <dbReference type="NCBI Taxonomy" id="124"/>
    <lineage>
        <taxon>Bacteria</taxon>
        <taxon>Pseudomonadati</taxon>
        <taxon>Planctomycetota</taxon>
        <taxon>Planctomycetia</taxon>
        <taxon>Pirellulales</taxon>
        <taxon>Pirellulaceae</taxon>
        <taxon>Blastopirellula</taxon>
    </lineage>
</organism>
<evidence type="ECO:0000313" key="2">
    <source>
        <dbReference type="Proteomes" id="UP000237819"/>
    </source>
</evidence>